<name>A0A131X8Q9_9ACAR</name>
<dbReference type="GO" id="GO:0008270">
    <property type="term" value="F:zinc ion binding"/>
    <property type="evidence" value="ECO:0007669"/>
    <property type="project" value="UniProtKB-KW"/>
</dbReference>
<dbReference type="GO" id="GO:0005689">
    <property type="term" value="C:U12-type spliceosomal complex"/>
    <property type="evidence" value="ECO:0007669"/>
    <property type="project" value="TreeGrafter"/>
</dbReference>
<feature type="compositionally biased region" description="Basic and acidic residues" evidence="4">
    <location>
        <begin position="248"/>
        <end position="270"/>
    </location>
</feature>
<feature type="compositionally biased region" description="Basic and acidic residues" evidence="4">
    <location>
        <begin position="293"/>
        <end position="313"/>
    </location>
</feature>
<keyword evidence="2" id="KW-0863">Zinc-finger</keyword>
<reference evidence="6" key="1">
    <citation type="journal article" date="2017" name="Ticks Tick Borne Dis.">
        <title>An insight into the sialome of Hyalomma excavatum.</title>
        <authorList>
            <person name="Ribeiro J.M."/>
            <person name="Slovak M."/>
            <person name="Francischetti I.M."/>
        </authorList>
    </citation>
    <scope>NUCLEOTIDE SEQUENCE</scope>
    <source>
        <strain evidence="6">Samish</strain>
        <tissue evidence="6">Salivary glands</tissue>
    </source>
</reference>
<feature type="domain" description="CHHC U11-48K-type" evidence="5">
    <location>
        <begin position="43"/>
        <end position="70"/>
    </location>
</feature>
<dbReference type="PANTHER" id="PTHR21402:SF10">
    <property type="entry name" value="U11_U12 SMALL NUCLEAR RIBONUCLEOPROTEIN 48 KDA PROTEIN"/>
    <property type="match status" value="1"/>
</dbReference>
<dbReference type="PROSITE" id="PS51800">
    <property type="entry name" value="ZF_CHHC_U11_48K"/>
    <property type="match status" value="1"/>
</dbReference>
<accession>A0A131X8Q9</accession>
<keyword evidence="1" id="KW-0479">Metal-binding</keyword>
<dbReference type="PANTHER" id="PTHR21402">
    <property type="entry name" value="GAMETOCYTE SPECIFIC FACTOR 1-RELATED"/>
    <property type="match status" value="1"/>
</dbReference>
<dbReference type="GO" id="GO:0005829">
    <property type="term" value="C:cytosol"/>
    <property type="evidence" value="ECO:0007669"/>
    <property type="project" value="TreeGrafter"/>
</dbReference>
<dbReference type="Pfam" id="PF05253">
    <property type="entry name" value="zf-U11-48K"/>
    <property type="match status" value="1"/>
</dbReference>
<protein>
    <recommendedName>
        <fullName evidence="5">CHHC U11-48K-type domain-containing protein</fullName>
    </recommendedName>
</protein>
<keyword evidence="3" id="KW-0862">Zinc</keyword>
<dbReference type="InterPro" id="IPR051591">
    <property type="entry name" value="UPF0224_FAM112_RNA_Proc"/>
</dbReference>
<dbReference type="EMBL" id="GEFH01004677">
    <property type="protein sequence ID" value="JAP63904.1"/>
    <property type="molecule type" value="mRNA"/>
</dbReference>
<evidence type="ECO:0000256" key="4">
    <source>
        <dbReference type="SAM" id="MobiDB-lite"/>
    </source>
</evidence>
<feature type="region of interest" description="Disordered" evidence="4">
    <location>
        <begin position="236"/>
        <end position="339"/>
    </location>
</feature>
<dbReference type="AlphaFoldDB" id="A0A131X8Q9"/>
<evidence type="ECO:0000256" key="3">
    <source>
        <dbReference type="ARBA" id="ARBA00022833"/>
    </source>
</evidence>
<evidence type="ECO:0000256" key="1">
    <source>
        <dbReference type="ARBA" id="ARBA00022723"/>
    </source>
</evidence>
<evidence type="ECO:0000256" key="2">
    <source>
        <dbReference type="ARBA" id="ARBA00022771"/>
    </source>
</evidence>
<evidence type="ECO:0000259" key="5">
    <source>
        <dbReference type="PROSITE" id="PS51800"/>
    </source>
</evidence>
<dbReference type="GO" id="GO:0005654">
    <property type="term" value="C:nucleoplasm"/>
    <property type="evidence" value="ECO:0007669"/>
    <property type="project" value="TreeGrafter"/>
</dbReference>
<organism evidence="6">
    <name type="scientific">Hyalomma excavatum</name>
    <dbReference type="NCBI Taxonomy" id="257692"/>
    <lineage>
        <taxon>Eukaryota</taxon>
        <taxon>Metazoa</taxon>
        <taxon>Ecdysozoa</taxon>
        <taxon>Arthropoda</taxon>
        <taxon>Chelicerata</taxon>
        <taxon>Arachnida</taxon>
        <taxon>Acari</taxon>
        <taxon>Parasitiformes</taxon>
        <taxon>Ixodida</taxon>
        <taxon>Ixodoidea</taxon>
        <taxon>Ixodidae</taxon>
        <taxon>Hyalomminae</taxon>
        <taxon>Hyalomma</taxon>
    </lineage>
</organism>
<proteinExistence type="evidence at transcript level"/>
<evidence type="ECO:0000313" key="6">
    <source>
        <dbReference type="EMBL" id="JAP63904.1"/>
    </source>
</evidence>
<feature type="compositionally biased region" description="Basic residues" evidence="4">
    <location>
        <begin position="314"/>
        <end position="333"/>
    </location>
</feature>
<dbReference type="InterPro" id="IPR022776">
    <property type="entry name" value="TRM13/UPF0224_CHHC_Znf_dom"/>
</dbReference>
<sequence length="339" mass="39283">MNPSREAQLRKLKSLIRSSETQLTAILEKLKWSKDEVLKKKGYVVCPIDPGHTMPESLLDKHLDLCAWLKEGYSRQEKEAAPPSSHFFYTKSTSVVPVLIDRETQSRIITDAAFRGDVPAEVCQKVKSGVPLTMERCFSELTAAERFAVYDYVVERAKATNKTSSVKLEDLQVNFEKKTDKDEHPPSELELKRQMRDYKRRRQSYRAKNVHITQKTYTEILREVIENQTEYLKQLQKGDDEEAGSSPRPEEKGDAEKEALPHAREGRDGIESSVASSKSSRRRRSRSPYNKDISIDRRPSVEPLSRDRSTERHEHKKHHRSHHKSRHSHKHKSKDIETM</sequence>